<proteinExistence type="predicted"/>
<gene>
    <name evidence="2" type="ORF">ACOF00016_LOCUS3503</name>
</gene>
<dbReference type="AlphaFoldDB" id="A0A7S3P4Z4"/>
<dbReference type="SUPFAM" id="SSF51126">
    <property type="entry name" value="Pectin lyase-like"/>
    <property type="match status" value="1"/>
</dbReference>
<name>A0A7S3P4Z4_9STRA</name>
<dbReference type="InterPro" id="IPR011050">
    <property type="entry name" value="Pectin_lyase_fold/virulence"/>
</dbReference>
<feature type="region of interest" description="Disordered" evidence="1">
    <location>
        <begin position="332"/>
        <end position="368"/>
    </location>
</feature>
<dbReference type="EMBL" id="HBIM01004093">
    <property type="protein sequence ID" value="CAE0405483.1"/>
    <property type="molecule type" value="Transcribed_RNA"/>
</dbReference>
<protein>
    <recommendedName>
        <fullName evidence="3">Right handed beta helix domain-containing protein</fullName>
    </recommendedName>
</protein>
<evidence type="ECO:0008006" key="3">
    <source>
        <dbReference type="Google" id="ProtNLM"/>
    </source>
</evidence>
<organism evidence="2">
    <name type="scientific">Amphora coffeiformis</name>
    <dbReference type="NCBI Taxonomy" id="265554"/>
    <lineage>
        <taxon>Eukaryota</taxon>
        <taxon>Sar</taxon>
        <taxon>Stramenopiles</taxon>
        <taxon>Ochrophyta</taxon>
        <taxon>Bacillariophyta</taxon>
        <taxon>Bacillariophyceae</taxon>
        <taxon>Bacillariophycidae</taxon>
        <taxon>Thalassiophysales</taxon>
        <taxon>Catenulaceae</taxon>
        <taxon>Amphora</taxon>
    </lineage>
</organism>
<accession>A0A7S3P4Z4</accession>
<evidence type="ECO:0000313" key="2">
    <source>
        <dbReference type="EMBL" id="CAE0405483.1"/>
    </source>
</evidence>
<reference evidence="2" key="1">
    <citation type="submission" date="2021-01" db="EMBL/GenBank/DDBJ databases">
        <authorList>
            <person name="Corre E."/>
            <person name="Pelletier E."/>
            <person name="Niang G."/>
            <person name="Scheremetjew M."/>
            <person name="Finn R."/>
            <person name="Kale V."/>
            <person name="Holt S."/>
            <person name="Cochrane G."/>
            <person name="Meng A."/>
            <person name="Brown T."/>
            <person name="Cohen L."/>
        </authorList>
    </citation>
    <scope>NUCLEOTIDE SEQUENCE</scope>
    <source>
        <strain evidence="2">CCMP127</strain>
    </source>
</reference>
<sequence length="368" mass="40777">MYRGEKSTIDQCHDTRDAKRCYGLFVRNSMGGKSAMLGNERCLPDEHLWRRRYEADAEHRGRSIVADGGSVIDRGSYAHETIEIVQSLFVRNQLGMDLSANGILVRDSVWAYNQEGLKFNEWRSSNYTIQSTLFLGNDISFYASTNTQVENVIFYKNKVTIQSRTPRSTDPPYLCTTLARVTLIRNTVGISSTVPLNADCGGVIKESNFLESQQAHMVYTGREVAFNVTNIYWGTTNTDEIRAQLLHVFVDPSLGAVEIEPISMNLYPHSMYLNVSAWEPPESFLGVPLVTESSSSPSTSPVAPMAMPTVSPILFTGEPTVHLSLAGSSWAQTTSPSEYVPNQDAPNKSNSEVEIGDQREPGWGVVSV</sequence>
<evidence type="ECO:0000256" key="1">
    <source>
        <dbReference type="SAM" id="MobiDB-lite"/>
    </source>
</evidence>